<proteinExistence type="predicted"/>
<keyword evidence="2" id="KW-1185">Reference proteome</keyword>
<evidence type="ECO:0008006" key="3">
    <source>
        <dbReference type="Google" id="ProtNLM"/>
    </source>
</evidence>
<evidence type="ECO:0000313" key="2">
    <source>
        <dbReference type="Proteomes" id="UP000215223"/>
    </source>
</evidence>
<comment type="caution">
    <text evidence="1">The sequence shown here is derived from an EMBL/GenBank/DDBJ whole genome shotgun (WGS) entry which is preliminary data.</text>
</comment>
<gene>
    <name evidence="1" type="ORF">CFP71_07660</name>
</gene>
<dbReference type="EMBL" id="NMQT01000024">
    <property type="protein sequence ID" value="OXM57458.1"/>
    <property type="molecule type" value="Genomic_DNA"/>
</dbReference>
<dbReference type="SUPFAM" id="SSF56024">
    <property type="entry name" value="Phospholipase D/nuclease"/>
    <property type="match status" value="2"/>
</dbReference>
<dbReference type="AlphaFoldDB" id="A0A229SEW1"/>
<dbReference type="Proteomes" id="UP000215223">
    <property type="component" value="Unassembled WGS sequence"/>
</dbReference>
<sequence>MPGIRIYLPYQSVPVRARLGYGTELSRMEIMVLRTVVETWRKPGDDAEGAPRGVNLSRLNYLLQLGRRMTLDLVFDLWRREHITLDLYTGTVAPSPAVVEAFRDGAQSQLAGGEYKLENVTVWLDRVSGHLTGRTGHTRPPDRDLVVPPDTLFAATMDDVRGSDVVRAVQEMLEDQQHYDATGLSARGRALRVMETKLPLSSHTQMTSRTTYLPVDITVRRDPESDVVRVTAVQDSRRGQVHCERISSLLTQFVEQRPNHKFSRRLQASLETRLTNPPTMERSVARLEALAEQALTAAAGNRTAVHEQLVDAIQTARGQVNFRVSGEAQVKPMGTEKECRDEARAMISRAERQVVLVASTVRYDGLADLLPALSDVARRGVQIVLLWGQRHDDRIESRAENILEELRLAAKAEQFNPSTLVVARRSANTNVDMIIADNREALVGGSRYLGLRNDVQQLGVIVEAVGEDSCEPVEGLLRWVRRSMPDGATAARVFFRSRDFVGGTEELVPAADRLNWSDLPSALGRDAVSDAAVRGWALAWRRCSAEIRQTLAARRWPSVTLIENAAHREALWDGLRTATSQVLISSEFLASSVVTPKLVEVLRQRIRAGVQIQVSYYHQRKGSDKAVSMLAALTTEGSSGFAFKRVQSAARALVCDDDVVVGNFDFLSHEGFYTGQPGRRPAAEIGLRISGGGFAAQTAALLGAPVLRRQRPAANKLDQVDHHSHQLLLALESQVSPVDRNALISQAVRTGDSLRLLADLREASAPDDVLRVAVASALRNRLADTAPKLQVWADWLVDDLWANYRFAEAWIIRRSLPDGLLPLPIVAAAAAAETPYVAEALATASLADQLTTAQAAALVSLAARQVLAWPLLPQQPSVPPLVANEVREVLVLLSGLKVLSDDWRALADLVVQCPPEIDDPGLAAIARRQLAHRHRDGKVAEAWDGADETLRSLAGTSFTFEAGLKTHARLMHENGLFGRLRTIVDNRDLTALTHWTRAEEVNDLAEFLDQTTAQVMLGRKNNVIHSSKRRAYLDRLKLVRAAALTVASFDDEHADPRTSYLLTRAQPVAERLAGLWPNLCADLDNHPRLERRLTEHGLGAISTISEWGGHVYH</sequence>
<protein>
    <recommendedName>
        <fullName evidence="3">PLD phosphodiesterase domain-containing protein</fullName>
    </recommendedName>
</protein>
<accession>A0A229SEW1</accession>
<evidence type="ECO:0000313" key="1">
    <source>
        <dbReference type="EMBL" id="OXM57458.1"/>
    </source>
</evidence>
<name>A0A229SEW1_9PSEU</name>
<organism evidence="1 2">
    <name type="scientific">Amycolatopsis thailandensis</name>
    <dbReference type="NCBI Taxonomy" id="589330"/>
    <lineage>
        <taxon>Bacteria</taxon>
        <taxon>Bacillati</taxon>
        <taxon>Actinomycetota</taxon>
        <taxon>Actinomycetes</taxon>
        <taxon>Pseudonocardiales</taxon>
        <taxon>Pseudonocardiaceae</taxon>
        <taxon>Amycolatopsis</taxon>
    </lineage>
</organism>
<reference evidence="1 2" key="1">
    <citation type="submission" date="2017-07" db="EMBL/GenBank/DDBJ databases">
        <title>Amycolatopsis thailandensis Genome sequencing and assembly.</title>
        <authorList>
            <person name="Kaur N."/>
            <person name="Mayilraj S."/>
        </authorList>
    </citation>
    <scope>NUCLEOTIDE SEQUENCE [LARGE SCALE GENOMIC DNA]</scope>
    <source>
        <strain evidence="1 2">JCM 16380</strain>
    </source>
</reference>